<feature type="region of interest" description="Disordered" evidence="3">
    <location>
        <begin position="473"/>
        <end position="531"/>
    </location>
</feature>
<dbReference type="Proteomes" id="UP001516023">
    <property type="component" value="Unassembled WGS sequence"/>
</dbReference>
<reference evidence="5 6" key="1">
    <citation type="journal article" date="2020" name="G3 (Bethesda)">
        <title>Improved Reference Genome for Cyclotella cryptica CCMP332, a Model for Cell Wall Morphogenesis, Salinity Adaptation, and Lipid Production in Diatoms (Bacillariophyta).</title>
        <authorList>
            <person name="Roberts W.R."/>
            <person name="Downey K.M."/>
            <person name="Ruck E.C."/>
            <person name="Traller J.C."/>
            <person name="Alverson A.J."/>
        </authorList>
    </citation>
    <scope>NUCLEOTIDE SEQUENCE [LARGE SCALE GENOMIC DNA]</scope>
    <source>
        <strain evidence="5 6">CCMP332</strain>
    </source>
</reference>
<feature type="compositionally biased region" description="Low complexity" evidence="3">
    <location>
        <begin position="319"/>
        <end position="331"/>
    </location>
</feature>
<dbReference type="PANTHER" id="PTHR10331">
    <property type="entry name" value="T COMPLEX PROTEIN 10"/>
    <property type="match status" value="1"/>
</dbReference>
<feature type="compositionally biased region" description="Low complexity" evidence="3">
    <location>
        <begin position="474"/>
        <end position="489"/>
    </location>
</feature>
<feature type="region of interest" description="Disordered" evidence="3">
    <location>
        <begin position="171"/>
        <end position="199"/>
    </location>
</feature>
<evidence type="ECO:0000313" key="5">
    <source>
        <dbReference type="EMBL" id="KAL3802335.1"/>
    </source>
</evidence>
<accession>A0ABD3QWA2</accession>
<feature type="compositionally biased region" description="Low complexity" evidence="3">
    <location>
        <begin position="511"/>
        <end position="526"/>
    </location>
</feature>
<feature type="compositionally biased region" description="Polar residues" evidence="3">
    <location>
        <begin position="294"/>
        <end position="307"/>
    </location>
</feature>
<feature type="compositionally biased region" description="Low complexity" evidence="3">
    <location>
        <begin position="736"/>
        <end position="752"/>
    </location>
</feature>
<feature type="compositionally biased region" description="Basic and acidic residues" evidence="3">
    <location>
        <begin position="67"/>
        <end position="95"/>
    </location>
</feature>
<feature type="compositionally biased region" description="Polar residues" evidence="3">
    <location>
        <begin position="395"/>
        <end position="416"/>
    </location>
</feature>
<organism evidence="5 6">
    <name type="scientific">Cyclotella cryptica</name>
    <dbReference type="NCBI Taxonomy" id="29204"/>
    <lineage>
        <taxon>Eukaryota</taxon>
        <taxon>Sar</taxon>
        <taxon>Stramenopiles</taxon>
        <taxon>Ochrophyta</taxon>
        <taxon>Bacillariophyta</taxon>
        <taxon>Coscinodiscophyceae</taxon>
        <taxon>Thalassiosirophycidae</taxon>
        <taxon>Stephanodiscales</taxon>
        <taxon>Stephanodiscaceae</taxon>
        <taxon>Cyclotella</taxon>
    </lineage>
</organism>
<dbReference type="AlphaFoldDB" id="A0ABD3QWA2"/>
<feature type="domain" description="Centromere protein J C-terminal" evidence="4">
    <location>
        <begin position="1163"/>
        <end position="1192"/>
    </location>
</feature>
<evidence type="ECO:0000313" key="6">
    <source>
        <dbReference type="Proteomes" id="UP001516023"/>
    </source>
</evidence>
<feature type="compositionally biased region" description="Acidic residues" evidence="3">
    <location>
        <begin position="96"/>
        <end position="106"/>
    </location>
</feature>
<feature type="compositionally biased region" description="Polar residues" evidence="3">
    <location>
        <begin position="361"/>
        <end position="375"/>
    </location>
</feature>
<feature type="compositionally biased region" description="Basic and acidic residues" evidence="3">
    <location>
        <begin position="545"/>
        <end position="566"/>
    </location>
</feature>
<dbReference type="PANTHER" id="PTHR10331:SF6">
    <property type="entry name" value="SPINDLE ASSEMBLY ABNORMAL 4"/>
    <property type="match status" value="1"/>
</dbReference>
<evidence type="ECO:0000256" key="3">
    <source>
        <dbReference type="SAM" id="MobiDB-lite"/>
    </source>
</evidence>
<feature type="compositionally biased region" description="Polar residues" evidence="3">
    <location>
        <begin position="930"/>
        <end position="953"/>
    </location>
</feature>
<feature type="compositionally biased region" description="Basic residues" evidence="3">
    <location>
        <begin position="622"/>
        <end position="632"/>
    </location>
</feature>
<dbReference type="Gene3D" id="2.60.450.20">
    <property type="match status" value="1"/>
</dbReference>
<feature type="compositionally biased region" description="Polar residues" evidence="3">
    <location>
        <begin position="991"/>
        <end position="1003"/>
    </location>
</feature>
<feature type="region of interest" description="Disordered" evidence="3">
    <location>
        <begin position="438"/>
        <end position="460"/>
    </location>
</feature>
<evidence type="ECO:0000259" key="4">
    <source>
        <dbReference type="Pfam" id="PF07202"/>
    </source>
</evidence>
<evidence type="ECO:0000256" key="1">
    <source>
        <dbReference type="ARBA" id="ARBA00005627"/>
    </source>
</evidence>
<dbReference type="InterPro" id="IPR047002">
    <property type="entry name" value="Tcp10_C_sf"/>
</dbReference>
<feature type="region of interest" description="Disordered" evidence="3">
    <location>
        <begin position="545"/>
        <end position="571"/>
    </location>
</feature>
<keyword evidence="6" id="KW-1185">Reference proteome</keyword>
<feature type="region of interest" description="Disordered" evidence="3">
    <location>
        <begin position="610"/>
        <end position="780"/>
    </location>
</feature>
<dbReference type="InterPro" id="IPR026581">
    <property type="entry name" value="TCP10L/CENPJ"/>
</dbReference>
<comment type="caution">
    <text evidence="5">The sequence shown here is derived from an EMBL/GenBank/DDBJ whole genome shotgun (WGS) entry which is preliminary data.</text>
</comment>
<protein>
    <recommendedName>
        <fullName evidence="4">Centromere protein J C-terminal domain-containing protein</fullName>
    </recommendedName>
</protein>
<feature type="region of interest" description="Disordered" evidence="3">
    <location>
        <begin position="19"/>
        <end position="134"/>
    </location>
</feature>
<feature type="coiled-coil region" evidence="2">
    <location>
        <begin position="863"/>
        <end position="907"/>
    </location>
</feature>
<comment type="similarity">
    <text evidence="1">Belongs to the TCP10 family.</text>
</comment>
<feature type="compositionally biased region" description="Basic and acidic residues" evidence="3">
    <location>
        <begin position="767"/>
        <end position="780"/>
    </location>
</feature>
<dbReference type="EMBL" id="JABMIG020000020">
    <property type="protein sequence ID" value="KAL3802335.1"/>
    <property type="molecule type" value="Genomic_DNA"/>
</dbReference>
<dbReference type="Pfam" id="PF07202">
    <property type="entry name" value="Tcp10_C"/>
    <property type="match status" value="1"/>
</dbReference>
<sequence>MEEHRGFINRRVFLIVEQATSPSYDIRTGKPPSRNTMAYAEQSGSTVHNGYSSDSSRPRRTLPSNFPKHDPHNPHIHDNERRDNERRPNRDLHSDFDDEAFDEEDLPPPAPPSPNSLDDERNTAGGEAKDDTFDTLEDFGEDTLHALMESDIVLGGMPPLASLRSRDGNHFKIQEEDPPHDDDDHDESMEQGEFDDNGDEMKREQINADEFTMDDEDDGTMASSFLRGPLMAAKSFAAMNLDASRVNIATTPSTARAHFLMSAMKPSLDSRLTIDDTATMAPHDNFQKQKSDATPHSNAQLTPSTARSSFLSTKKESFKSSSSIPPTATPSNFVISTHKPPLGQRNGVARTPSAQRGDFITSPQDSVSTMGSAQSMDHVVYRQNTVPLTVEERGNTPSGERQKFLNSPQDSLTSHGTGRVFTFRHPESCEEHAATNMDLGDFTTTPHSNKSASEQSNPKSSVDRLIALGEEQMKQAASTSAANSTAKQSFLRKGSRKEPSALHTIDVAQPTAAVTTTSNVTSSNESASERKARIARLEKMQEDLQRDYERREARKEEAQRERRRSTLTEMGSRGVVTQSTLDKMRGINHGEEIMTPSQARARSVSQGQMLDVGKNNPTPSKARARSAVRPGRHMTSATPKSTAAKDAPTPMRARSALKSKRDENNTSSCPQVRIDTNHTAHVRYEDGVVDNGSVEETKDDDMQSNANEKALPVESTTSAAPAPVAERRPNEQSIKTTSSQRRPRSASRPQTTQSKPAARSPSPKRSNVKDTKSNDEMAFEDWKRREGEEWALIKNMRKRQEAALREAEGERERAKAWALAEIESTKKWVEEQRALIKKDRHKAANAALLATKKAERIKSTNESNAINAELVELRSQIQKMKLEAEEAKKLKEQVRKQEKTILALKGQRGGVTSPKRVDEETNDRRVFKDCTSSQTNKLQSKSTKPKTLQNTSPKECLVQQVRKKPASIIHLDKSNDGYSIEEESADGCLEPNSSDLRSASNENEPGMQKNNDVKATAPVSTGPSTAMNHVQRKPYNAADYDPTREKSPTFAPVQSVSPVVPHVNANAASAGTPKTSQFFTYQNGTRKEVLSDGTTTVYFTNGDRKRTYANEKKGIVVYYYAATQTTQVTHQDGKQTYHFPNKQIEDHHVDGTKEIVYPDGTKRTIFTDGTTDTTFPDGVRVVDYPDGTQRVHQAS</sequence>
<keyword evidence="2" id="KW-0175">Coiled coil</keyword>
<gene>
    <name evidence="5" type="ORF">HJC23_007160</name>
</gene>
<feature type="region of interest" description="Disordered" evidence="3">
    <location>
        <begin position="286"/>
        <end position="419"/>
    </location>
</feature>
<feature type="region of interest" description="Disordered" evidence="3">
    <location>
        <begin position="930"/>
        <end position="1014"/>
    </location>
</feature>
<name>A0ABD3QWA2_9STRA</name>
<feature type="compositionally biased region" description="Polar residues" evidence="3">
    <location>
        <begin position="42"/>
        <end position="55"/>
    </location>
</feature>
<feature type="compositionally biased region" description="Basic and acidic residues" evidence="3">
    <location>
        <begin position="118"/>
        <end position="132"/>
    </location>
</feature>
<feature type="compositionally biased region" description="Acidic residues" evidence="3">
    <location>
        <begin position="178"/>
        <end position="198"/>
    </location>
</feature>
<feature type="compositionally biased region" description="Basic and acidic residues" evidence="3">
    <location>
        <begin position="675"/>
        <end position="686"/>
    </location>
</feature>
<dbReference type="InterPro" id="IPR009852">
    <property type="entry name" value="CENPJ_C_dom"/>
</dbReference>
<evidence type="ECO:0000256" key="2">
    <source>
        <dbReference type="SAM" id="Coils"/>
    </source>
</evidence>
<feature type="compositionally biased region" description="Polar residues" evidence="3">
    <location>
        <begin position="442"/>
        <end position="460"/>
    </location>
</feature>
<proteinExistence type="inferred from homology"/>